<sequence length="537" mass="61403">MKKITLLLSFLVLCYQSFSQYKHAPTDFTSKNFHQSRRDSLRAKMPDKSVAIFFANPVRNRANDVNYVYHQDPDFFYLTGYREPNAVLFLFKEPYTLEDGEVCTDLIYVQPKDEYDEMWNGARLGIEGTHEQLGFQNVRSNQSFRNVEIDFQGFDHVLTFDPYRDVSNNIYDPYELFDFIQIFKKKAHYPAYLNPVTEDLYNQMRGSTLQTQANVAQFIGSELINAPILRLDQNIISFLTAPTPEQRVTVGQNLSTTNIQIMLLDSLMKDLRQVKEKEEINLLKKAVFISCVAQKEVMKAIKPGMSETEIQGIHEFIYKKYGAEYEGYPSIVGAGENACMLHYISNNKPKMEDRELILMDCGAEYRGYTADVTRTIPVNGTFTKEQKLLYNIVLDAQTKAIKACKAGNTFEEVHEIAANVIGKGLTKLKIIAFPEDYARYFPHGLMHHIGLDVHDKGHYTKLLPNMVVTVEPGIYIPEDSECDEKWWGIGIRIEDDILITADGPVNLSASAPRTISEIETLMKAESAFDKIILPNFE</sequence>
<gene>
    <name evidence="10" type="ORF">HHU12_14940</name>
</gene>
<dbReference type="InterPro" id="IPR036005">
    <property type="entry name" value="Creatinase/aminopeptidase-like"/>
</dbReference>
<protein>
    <recommendedName>
        <fullName evidence="4">Xaa-Pro aminopeptidase</fullName>
        <ecNumber evidence="4">3.4.11.9</ecNumber>
    </recommendedName>
</protein>
<dbReference type="EC" id="3.4.11.9" evidence="4"/>
<dbReference type="GO" id="GO:0030145">
    <property type="term" value="F:manganese ion binding"/>
    <property type="evidence" value="ECO:0007669"/>
    <property type="project" value="InterPro"/>
</dbReference>
<dbReference type="Pfam" id="PF05195">
    <property type="entry name" value="AMP_N"/>
    <property type="match status" value="1"/>
</dbReference>
<comment type="catalytic activity">
    <reaction evidence="1">
        <text>Release of any N-terminal amino acid, including proline, that is linked to proline, even from a dipeptide or tripeptide.</text>
        <dbReference type="EC" id="3.4.11.9"/>
    </reaction>
</comment>
<dbReference type="EMBL" id="JABANE010000038">
    <property type="protein sequence ID" value="NME69269.1"/>
    <property type="molecule type" value="Genomic_DNA"/>
</dbReference>
<dbReference type="GO" id="GO:0006508">
    <property type="term" value="P:proteolysis"/>
    <property type="evidence" value="ECO:0007669"/>
    <property type="project" value="TreeGrafter"/>
</dbReference>
<dbReference type="SMART" id="SM01011">
    <property type="entry name" value="AMP_N"/>
    <property type="match status" value="1"/>
</dbReference>
<dbReference type="Gene3D" id="3.40.350.10">
    <property type="entry name" value="Creatinase/prolidase N-terminal domain"/>
    <property type="match status" value="1"/>
</dbReference>
<comment type="caution">
    <text evidence="10">The sequence shown here is derived from an EMBL/GenBank/DDBJ whole genome shotgun (WGS) entry which is preliminary data.</text>
</comment>
<feature type="domain" description="Aminopeptidase P N-terminal" evidence="9">
    <location>
        <begin position="29"/>
        <end position="168"/>
    </location>
</feature>
<reference evidence="10 11" key="1">
    <citation type="submission" date="2020-04" db="EMBL/GenBank/DDBJ databases">
        <title>Flammeovirga sp. SR4, a novel species isolated from seawater.</title>
        <authorList>
            <person name="Wang X."/>
        </authorList>
    </citation>
    <scope>NUCLEOTIDE SEQUENCE [LARGE SCALE GENOMIC DNA]</scope>
    <source>
        <strain evidence="10 11">ATCC 23126</strain>
    </source>
</reference>
<comment type="cofactor">
    <cofactor evidence="2">
        <name>Mn(2+)</name>
        <dbReference type="ChEBI" id="CHEBI:29035"/>
    </cofactor>
</comment>
<evidence type="ECO:0000313" key="10">
    <source>
        <dbReference type="EMBL" id="NME69269.1"/>
    </source>
</evidence>
<dbReference type="Pfam" id="PF00557">
    <property type="entry name" value="Peptidase_M24"/>
    <property type="match status" value="1"/>
</dbReference>
<evidence type="ECO:0000256" key="6">
    <source>
        <dbReference type="ARBA" id="ARBA00022801"/>
    </source>
</evidence>
<keyword evidence="5" id="KW-0479">Metal-binding</keyword>
<evidence type="ECO:0000313" key="11">
    <source>
        <dbReference type="Proteomes" id="UP000576082"/>
    </source>
</evidence>
<feature type="signal peptide" evidence="8">
    <location>
        <begin position="1"/>
        <end position="24"/>
    </location>
</feature>
<dbReference type="InterPro" id="IPR000994">
    <property type="entry name" value="Pept_M24"/>
</dbReference>
<evidence type="ECO:0000256" key="5">
    <source>
        <dbReference type="ARBA" id="ARBA00022723"/>
    </source>
</evidence>
<evidence type="ECO:0000259" key="9">
    <source>
        <dbReference type="SMART" id="SM01011"/>
    </source>
</evidence>
<keyword evidence="7" id="KW-0464">Manganese</keyword>
<dbReference type="Gene3D" id="3.90.230.10">
    <property type="entry name" value="Creatinase/methionine aminopeptidase superfamily"/>
    <property type="match status" value="1"/>
</dbReference>
<dbReference type="AlphaFoldDB" id="A0A7X9XA41"/>
<dbReference type="PANTHER" id="PTHR43226">
    <property type="entry name" value="XAA-PRO AMINOPEPTIDASE 3"/>
    <property type="match status" value="1"/>
</dbReference>
<evidence type="ECO:0000256" key="2">
    <source>
        <dbReference type="ARBA" id="ARBA00001936"/>
    </source>
</evidence>
<evidence type="ECO:0000256" key="1">
    <source>
        <dbReference type="ARBA" id="ARBA00001424"/>
    </source>
</evidence>
<evidence type="ECO:0000256" key="8">
    <source>
        <dbReference type="SAM" id="SignalP"/>
    </source>
</evidence>
<keyword evidence="6" id="KW-0378">Hydrolase</keyword>
<dbReference type="InterPro" id="IPR007865">
    <property type="entry name" value="Aminopep_P_N"/>
</dbReference>
<feature type="chain" id="PRO_5030652386" description="Xaa-Pro aminopeptidase" evidence="8">
    <location>
        <begin position="25"/>
        <end position="537"/>
    </location>
</feature>
<dbReference type="SUPFAM" id="SSF53092">
    <property type="entry name" value="Creatinase/prolidase N-terminal domain"/>
    <property type="match status" value="1"/>
</dbReference>
<dbReference type="InterPro" id="IPR052433">
    <property type="entry name" value="X-Pro_dipept-like"/>
</dbReference>
<organism evidence="10 11">
    <name type="scientific">Flammeovirga aprica JL-4</name>
    <dbReference type="NCBI Taxonomy" id="694437"/>
    <lineage>
        <taxon>Bacteria</taxon>
        <taxon>Pseudomonadati</taxon>
        <taxon>Bacteroidota</taxon>
        <taxon>Cytophagia</taxon>
        <taxon>Cytophagales</taxon>
        <taxon>Flammeovirgaceae</taxon>
        <taxon>Flammeovirga</taxon>
    </lineage>
</organism>
<proteinExistence type="inferred from homology"/>
<dbReference type="Proteomes" id="UP000576082">
    <property type="component" value="Unassembled WGS sequence"/>
</dbReference>
<comment type="similarity">
    <text evidence="3">Belongs to the peptidase M24B family.</text>
</comment>
<dbReference type="InterPro" id="IPR029149">
    <property type="entry name" value="Creatin/AminoP/Spt16_N"/>
</dbReference>
<evidence type="ECO:0000256" key="3">
    <source>
        <dbReference type="ARBA" id="ARBA00008766"/>
    </source>
</evidence>
<keyword evidence="8" id="KW-0732">Signal</keyword>
<dbReference type="PANTHER" id="PTHR43226:SF4">
    <property type="entry name" value="XAA-PRO AMINOPEPTIDASE 3"/>
    <property type="match status" value="1"/>
</dbReference>
<keyword evidence="11" id="KW-1185">Reference proteome</keyword>
<evidence type="ECO:0000256" key="7">
    <source>
        <dbReference type="ARBA" id="ARBA00023211"/>
    </source>
</evidence>
<dbReference type="GO" id="GO:0070006">
    <property type="term" value="F:metalloaminopeptidase activity"/>
    <property type="evidence" value="ECO:0007669"/>
    <property type="project" value="InterPro"/>
</dbReference>
<accession>A0A7X9XA41</accession>
<evidence type="ECO:0000256" key="4">
    <source>
        <dbReference type="ARBA" id="ARBA00012574"/>
    </source>
</evidence>
<dbReference type="SUPFAM" id="SSF55920">
    <property type="entry name" value="Creatinase/aminopeptidase"/>
    <property type="match status" value="1"/>
</dbReference>
<dbReference type="RefSeq" id="WP_169657550.1">
    <property type="nucleotide sequence ID" value="NZ_JABANE010000038.1"/>
</dbReference>
<name>A0A7X9XA41_9BACT</name>
<dbReference type="CDD" id="cd01087">
    <property type="entry name" value="Prolidase"/>
    <property type="match status" value="1"/>
</dbReference>